<dbReference type="EMBL" id="JARBHB010000010">
    <property type="protein sequence ID" value="KAJ8873653.1"/>
    <property type="molecule type" value="Genomic_DNA"/>
</dbReference>
<feature type="region of interest" description="Disordered" evidence="1">
    <location>
        <begin position="264"/>
        <end position="284"/>
    </location>
</feature>
<dbReference type="Proteomes" id="UP001159363">
    <property type="component" value="Chromosome 9"/>
</dbReference>
<sequence>MYRQRACAHGAATSAHLRCSDKLLILFSRSLRSPWLAWKQAKLDSLVLYILEPQLCVHWDVANTWQLQDSQGGSLQVCYWPRGAQGGSTISTLASYQGEPGPIPGRVTGLSHVGIVPNDGVGRRVFSGTSRFPPPLQSGSILTSITRVGSQDLAVTSRPNLFTQSHFTTPTNGPRFALRLELSSPTKGEPGSIPGGVTPGFLNVGMGYFAFRRCSVLTSRHPHRLSRPQRYVSPAPAKGTGPPSPVHVDTSGAVRGRLVRRGSRLRPGRLRGPPAGQVLQDGGRHAVPGSVRRMMTMSLPPPPLLLARPRLACSPPTRANRVQSPAGSLRIFACGNRARTMPLVGGFSRGSSVSPDLDVKSRPNFLTHIIHCNEYNRNSPCCKIGRCRWSEGFLGDFSFPPSFHSGAAIYSPHLILIGSQDLDVESCPSLFTSLHFTPTLNRFSAPKAIKHNADKIWVQPVGNLSLHAVANEAQGQFPQPRATYQGTGASTLKEPPLHFDSVRLSTLCYDNPVVVSVSNYVSIFVEVGAISTSRTVVDGCRESHQGEPGSILGGVAPRFSHVRIMPDYATGRRFSRGYPAAESFDEYSSDHKYPLCATCPRLWTPGLNRLKDMRAYREDIQSDFRWESVHWFKNFDLFMSLSLLHPSSSHAIGPRHKHKGKEMRDIDGCRWLRREGDGKSRAIGWRLSDFIRPVAMLMLHMAAAYTMRYKADPKQDFSKVLQLSVNTRKPGNGRAGETVRGLRSPPLEALHVSPRMRKAACAAAPRKRREESCGRRESHGDAHCCRCRWLVTRRLA</sequence>
<evidence type="ECO:0000256" key="1">
    <source>
        <dbReference type="SAM" id="MobiDB-lite"/>
    </source>
</evidence>
<comment type="caution">
    <text evidence="2">The sequence shown here is derived from an EMBL/GenBank/DDBJ whole genome shotgun (WGS) entry which is preliminary data.</text>
</comment>
<reference evidence="2 3" key="1">
    <citation type="submission" date="2023-02" db="EMBL/GenBank/DDBJ databases">
        <title>LHISI_Scaffold_Assembly.</title>
        <authorList>
            <person name="Stuart O.P."/>
            <person name="Cleave R."/>
            <person name="Magrath M.J.L."/>
            <person name="Mikheyev A.S."/>
        </authorList>
    </citation>
    <scope>NUCLEOTIDE SEQUENCE [LARGE SCALE GENOMIC DNA]</scope>
    <source>
        <strain evidence="2">Daus_M_001</strain>
        <tissue evidence="2">Leg muscle</tissue>
    </source>
</reference>
<feature type="region of interest" description="Disordered" evidence="1">
    <location>
        <begin position="225"/>
        <end position="250"/>
    </location>
</feature>
<evidence type="ECO:0000313" key="3">
    <source>
        <dbReference type="Proteomes" id="UP001159363"/>
    </source>
</evidence>
<name>A0ABQ9GNS0_9NEOP</name>
<protein>
    <submittedName>
        <fullName evidence="2">Uncharacterized protein</fullName>
    </submittedName>
</protein>
<proteinExistence type="predicted"/>
<evidence type="ECO:0000313" key="2">
    <source>
        <dbReference type="EMBL" id="KAJ8873653.1"/>
    </source>
</evidence>
<organism evidence="2 3">
    <name type="scientific">Dryococelus australis</name>
    <dbReference type="NCBI Taxonomy" id="614101"/>
    <lineage>
        <taxon>Eukaryota</taxon>
        <taxon>Metazoa</taxon>
        <taxon>Ecdysozoa</taxon>
        <taxon>Arthropoda</taxon>
        <taxon>Hexapoda</taxon>
        <taxon>Insecta</taxon>
        <taxon>Pterygota</taxon>
        <taxon>Neoptera</taxon>
        <taxon>Polyneoptera</taxon>
        <taxon>Phasmatodea</taxon>
        <taxon>Verophasmatodea</taxon>
        <taxon>Anareolatae</taxon>
        <taxon>Phasmatidae</taxon>
        <taxon>Eurycanthinae</taxon>
        <taxon>Dryococelus</taxon>
    </lineage>
</organism>
<gene>
    <name evidence="2" type="ORF">PR048_024478</name>
</gene>
<keyword evidence="3" id="KW-1185">Reference proteome</keyword>
<accession>A0ABQ9GNS0</accession>